<dbReference type="SUPFAM" id="SSF48452">
    <property type="entry name" value="TPR-like"/>
    <property type="match status" value="1"/>
</dbReference>
<dbReference type="Gene3D" id="1.25.40.10">
    <property type="entry name" value="Tetratricopeptide repeat domain"/>
    <property type="match status" value="1"/>
</dbReference>
<keyword evidence="1" id="KW-0802">TPR repeat</keyword>
<dbReference type="SMART" id="SM00028">
    <property type="entry name" value="TPR"/>
    <property type="match status" value="4"/>
</dbReference>
<proteinExistence type="predicted"/>
<feature type="domain" description="CHAT" evidence="2">
    <location>
        <begin position="650"/>
        <end position="920"/>
    </location>
</feature>
<dbReference type="Pfam" id="PF13181">
    <property type="entry name" value="TPR_8"/>
    <property type="match status" value="1"/>
</dbReference>
<dbReference type="RefSeq" id="WP_380755938.1">
    <property type="nucleotide sequence ID" value="NZ_JBHSRF010000031.1"/>
</dbReference>
<gene>
    <name evidence="3" type="ORF">ACFP1K_21165</name>
</gene>
<evidence type="ECO:0000259" key="2">
    <source>
        <dbReference type="Pfam" id="PF12770"/>
    </source>
</evidence>
<dbReference type="InterPro" id="IPR024983">
    <property type="entry name" value="CHAT_dom"/>
</dbReference>
<dbReference type="InterPro" id="IPR011990">
    <property type="entry name" value="TPR-like_helical_dom_sf"/>
</dbReference>
<feature type="repeat" description="TPR" evidence="1">
    <location>
        <begin position="267"/>
        <end position="300"/>
    </location>
</feature>
<keyword evidence="4" id="KW-1185">Reference proteome</keyword>
<sequence length="925" mass="103192">MTSGEIERKLVLEIMSAWSIQYVEDLVAKNASRVDLDLLVQELMSLEQGLRVEGRVAEAAVAKFHIEFIGEFRPLLAADQSAKSAGRDAYSSTVDAKSRLSMELEAAELSERGELDTALAVLQRADDIPVPEPEAIPRVAWLRMRIAHELREARRCREALTVLDGAQFYGGSGGRIALMAHVTRLRIHFHRLRGLILDDIGAYDQARASFGVALDAARANRDREAECQSYTDLAASYGKSGRGREELREFRRVLSIVEAMGSRRGMVSALNNLGNAYESLGDDSAASSCFRRALELMEELGAMGISAVIAQIGLGHIEQRNGRDAEAFECYQQAMIQLLATSEDDIPKGLIMLLPLIQDLDEGSQGLLEMVKIYREALGSKYDGDWNLRMAFVIAQAKELQKDNHFEEAIRILWELMREVEQNVSDVHLKMMVTTKLVNTLLAWTGYPEAMQDAFEILWNARCHLVNNFMDGSIYGAELVDIPAQMQQHRIIYDKLIELLVDHGPVLRLPDPSSHLELAFNLHEEYKTQTGGASIGPRTPATFHELRDYLRAHPDAARCAYLSYYCGFSETTAFIYIPETDQLAAVRTPLSERALKEASERLRRTFDGDQEAFPPLGPLPVRRPWRRSLTFFESLAPGMLAALPYATGRELLCIAADGPIHDLPLHALPLPEDGRALVTQHAIVQVGSATALLKLAGQPPARAGSKAYAAGVAAREDIDPNRLERDVELLVHDRDWQVTQDTGPRATVDAAIAGLSQSSIGHLAGHGWFDTVEPMDSGVFLAYKGERPTKYPYTVEVRTRLDHLLTARRLAREGLRLDLLTLRACSTARRDAYSAGYLEGIVHALLHSGIRSIVATLWDVDDASSRRLYTDFYRHLWGGANSLGKPPWQALWHAQRAMLEHPTEPWESHPYHWAALTLFGIWRDT</sequence>
<dbReference type="PANTHER" id="PTHR10098">
    <property type="entry name" value="RAPSYN-RELATED"/>
    <property type="match status" value="1"/>
</dbReference>
<dbReference type="Pfam" id="PF12770">
    <property type="entry name" value="CHAT"/>
    <property type="match status" value="1"/>
</dbReference>
<evidence type="ECO:0000313" key="3">
    <source>
        <dbReference type="EMBL" id="MFC6083691.1"/>
    </source>
</evidence>
<reference evidence="4" key="1">
    <citation type="journal article" date="2019" name="Int. J. Syst. Evol. Microbiol.">
        <title>The Global Catalogue of Microorganisms (GCM) 10K type strain sequencing project: providing services to taxonomists for standard genome sequencing and annotation.</title>
        <authorList>
            <consortium name="The Broad Institute Genomics Platform"/>
            <consortium name="The Broad Institute Genome Sequencing Center for Infectious Disease"/>
            <person name="Wu L."/>
            <person name="Ma J."/>
        </authorList>
    </citation>
    <scope>NUCLEOTIDE SEQUENCE [LARGE SCALE GENOMIC DNA]</scope>
    <source>
        <strain evidence="4">JCM 30346</strain>
    </source>
</reference>
<accession>A0ABW1NKW8</accession>
<name>A0ABW1NKW8_9ACTN</name>
<dbReference type="InterPro" id="IPR019734">
    <property type="entry name" value="TPR_rpt"/>
</dbReference>
<evidence type="ECO:0000256" key="1">
    <source>
        <dbReference type="PROSITE-ProRule" id="PRU00339"/>
    </source>
</evidence>
<dbReference type="EMBL" id="JBHSRF010000031">
    <property type="protein sequence ID" value="MFC6083691.1"/>
    <property type="molecule type" value="Genomic_DNA"/>
</dbReference>
<dbReference type="PROSITE" id="PS50005">
    <property type="entry name" value="TPR"/>
    <property type="match status" value="1"/>
</dbReference>
<dbReference type="Proteomes" id="UP001596137">
    <property type="component" value="Unassembled WGS sequence"/>
</dbReference>
<comment type="caution">
    <text evidence="3">The sequence shown here is derived from an EMBL/GenBank/DDBJ whole genome shotgun (WGS) entry which is preliminary data.</text>
</comment>
<organism evidence="3 4">
    <name type="scientific">Sphaerisporangium aureirubrum</name>
    <dbReference type="NCBI Taxonomy" id="1544736"/>
    <lineage>
        <taxon>Bacteria</taxon>
        <taxon>Bacillati</taxon>
        <taxon>Actinomycetota</taxon>
        <taxon>Actinomycetes</taxon>
        <taxon>Streptosporangiales</taxon>
        <taxon>Streptosporangiaceae</taxon>
        <taxon>Sphaerisporangium</taxon>
    </lineage>
</organism>
<protein>
    <submittedName>
        <fullName evidence="3">CHAT domain-containing protein</fullName>
    </submittedName>
</protein>
<evidence type="ECO:0000313" key="4">
    <source>
        <dbReference type="Proteomes" id="UP001596137"/>
    </source>
</evidence>